<dbReference type="AlphaFoldDB" id="A0A1Z1M8K4"/>
<dbReference type="GO" id="GO:0015934">
    <property type="term" value="C:large ribosomal subunit"/>
    <property type="evidence" value="ECO:0007669"/>
    <property type="project" value="InterPro"/>
</dbReference>
<dbReference type="InterPro" id="IPR011332">
    <property type="entry name" value="Ribosomal_zn-bd"/>
</dbReference>
<dbReference type="PANTHER" id="PTHR36083">
    <property type="entry name" value="50S RIBOSOMAL PROTEIN L32, CHLOROPLASTIC"/>
    <property type="match status" value="1"/>
</dbReference>
<organism evidence="6">
    <name type="scientific">Polysiphonia sertularioides</name>
    <dbReference type="NCBI Taxonomy" id="945028"/>
    <lineage>
        <taxon>Eukaryota</taxon>
        <taxon>Rhodophyta</taxon>
        <taxon>Florideophyceae</taxon>
        <taxon>Rhodymeniophycidae</taxon>
        <taxon>Ceramiales</taxon>
        <taxon>Rhodomelaceae</taxon>
        <taxon>Polysiphonioideae</taxon>
        <taxon>Polysiphonia</taxon>
    </lineage>
</organism>
<accession>A0A1Z1M8K4</accession>
<name>A0A1Z1M8K4_9FLOR</name>
<dbReference type="GO" id="GO:0009507">
    <property type="term" value="C:chloroplast"/>
    <property type="evidence" value="ECO:0007669"/>
    <property type="project" value="UniProtKB-SubCell"/>
</dbReference>
<geneLocation type="chloroplast" evidence="6"/>
<evidence type="ECO:0000256" key="3">
    <source>
        <dbReference type="ARBA" id="ARBA00023274"/>
    </source>
</evidence>
<gene>
    <name evidence="5 6" type="primary">rpl32</name>
</gene>
<keyword evidence="2 5" id="KW-0689">Ribosomal protein</keyword>
<evidence type="ECO:0000256" key="4">
    <source>
        <dbReference type="ARBA" id="ARBA00035280"/>
    </source>
</evidence>
<keyword evidence="6" id="KW-0934">Plastid</keyword>
<comment type="similarity">
    <text evidence="1 5">Belongs to the bacterial ribosomal protein bL32 family.</text>
</comment>
<dbReference type="Pfam" id="PF01783">
    <property type="entry name" value="Ribosomal_L32p"/>
    <property type="match status" value="1"/>
</dbReference>
<keyword evidence="6" id="KW-0150">Chloroplast</keyword>
<dbReference type="GeneID" id="33355609"/>
<evidence type="ECO:0000256" key="5">
    <source>
        <dbReference type="HAMAP-Rule" id="MF_00340"/>
    </source>
</evidence>
<reference evidence="6" key="1">
    <citation type="journal article" date="2017" name="J. Phycol.">
        <title>Analysis of chloroplast genomes and a supermatrix inform reclassification of the Rhodomelaceae (Rhodophyta).</title>
        <authorList>
            <person name="Diaz-Tapia P."/>
            <person name="Maggs C.A."/>
            <person name="West J.A."/>
            <person name="Verbruggen H."/>
        </authorList>
    </citation>
    <scope>NUCLEOTIDE SEQUENCE</scope>
    <source>
        <strain evidence="6">PD0863</strain>
    </source>
</reference>
<comment type="subcellular location">
    <subcellularLocation>
        <location evidence="5">Plastid</location>
        <location evidence="5">Chloroplast</location>
    </subcellularLocation>
</comment>
<proteinExistence type="inferred from homology"/>
<evidence type="ECO:0000256" key="1">
    <source>
        <dbReference type="ARBA" id="ARBA00008560"/>
    </source>
</evidence>
<dbReference type="SUPFAM" id="SSF57829">
    <property type="entry name" value="Zn-binding ribosomal proteins"/>
    <property type="match status" value="1"/>
</dbReference>
<dbReference type="RefSeq" id="YP_009393846.1">
    <property type="nucleotide sequence ID" value="NC_035270.1"/>
</dbReference>
<keyword evidence="3 5" id="KW-0687">Ribonucleoprotein</keyword>
<dbReference type="PANTHER" id="PTHR36083:SF1">
    <property type="entry name" value="LARGE RIBOSOMAL SUBUNIT PROTEIN BL32C"/>
    <property type="match status" value="1"/>
</dbReference>
<dbReference type="InterPro" id="IPR002677">
    <property type="entry name" value="Ribosomal_bL32"/>
</dbReference>
<dbReference type="HAMAP" id="MF_00340">
    <property type="entry name" value="Ribosomal_bL32"/>
    <property type="match status" value="1"/>
</dbReference>
<sequence>MAVPKKRTSKSKSKSRKSIWMNKASSIAKKSLAIAKSLMTSKSTNFIYTKSFEDYK</sequence>
<protein>
    <recommendedName>
        <fullName evidence="4 5">Large ribosomal subunit protein bL32c</fullName>
    </recommendedName>
</protein>
<evidence type="ECO:0000256" key="2">
    <source>
        <dbReference type="ARBA" id="ARBA00022980"/>
    </source>
</evidence>
<dbReference type="EMBL" id="MF101423">
    <property type="protein sequence ID" value="ARW62408.1"/>
    <property type="molecule type" value="Genomic_DNA"/>
</dbReference>
<dbReference type="GO" id="GO:0006412">
    <property type="term" value="P:translation"/>
    <property type="evidence" value="ECO:0007669"/>
    <property type="project" value="UniProtKB-UniRule"/>
</dbReference>
<dbReference type="GO" id="GO:0003735">
    <property type="term" value="F:structural constituent of ribosome"/>
    <property type="evidence" value="ECO:0007669"/>
    <property type="project" value="InterPro"/>
</dbReference>
<evidence type="ECO:0000313" key="6">
    <source>
        <dbReference type="EMBL" id="ARW62408.1"/>
    </source>
</evidence>
<dbReference type="InterPro" id="IPR044958">
    <property type="entry name" value="Ribosomal_bL32_plant/cyanobact"/>
</dbReference>